<protein>
    <submittedName>
        <fullName evidence="1">Uncharacterized protein</fullName>
    </submittedName>
</protein>
<dbReference type="AlphaFoldDB" id="A0AA88HKD6"/>
<reference evidence="1" key="1">
    <citation type="submission" date="2023-07" db="EMBL/GenBank/DDBJ databases">
        <title>Chromosome-level genome assembly of Artemia franciscana.</title>
        <authorList>
            <person name="Jo E."/>
        </authorList>
    </citation>
    <scope>NUCLEOTIDE SEQUENCE</scope>
    <source>
        <tissue evidence="1">Whole body</tissue>
    </source>
</reference>
<gene>
    <name evidence="1" type="ORF">QYM36_015103</name>
</gene>
<evidence type="ECO:0000313" key="1">
    <source>
        <dbReference type="EMBL" id="KAK2707296.1"/>
    </source>
</evidence>
<dbReference type="Proteomes" id="UP001187531">
    <property type="component" value="Unassembled WGS sequence"/>
</dbReference>
<proteinExistence type="predicted"/>
<accession>A0AA88HKD6</accession>
<sequence length="357" mass="40699">MSTSCLVPNFQFAKLNMYGTTCEAYHACDFSCAVNQHRSCFPACNKDTHSVPNSTNYGYKDCLPTDIRYLLQQEKQLCEVRRKSVKRKMDDRSTQKARPLAIDPSKDYTKSLSVDCSVEYDLPRIIRPPPNAEPLLKIAPRAVISNTQRGYTNYMPMKSELYDYNRVTRSMAHRMVLVPTNQVDLSRGQRELKRASKRQTSVIQAPKPQIPVPPIWQTDNHLPTNPRSLKDHVMPYSNFQMADAAPVIERLQPCQCPNCTAQLPPTRLPVPQWGYLPGTKQWSPMPGTSPSFMMDRQTTIYTPVLPNCVSVKENMSDCEPTSKRPRTDMTFNYYDSNKWNSSMILGFKALTTAAVMH</sequence>
<name>A0AA88HKD6_ARTSF</name>
<keyword evidence="2" id="KW-1185">Reference proteome</keyword>
<comment type="caution">
    <text evidence="1">The sequence shown here is derived from an EMBL/GenBank/DDBJ whole genome shotgun (WGS) entry which is preliminary data.</text>
</comment>
<dbReference type="EMBL" id="JAVRJZ010000019">
    <property type="protein sequence ID" value="KAK2707296.1"/>
    <property type="molecule type" value="Genomic_DNA"/>
</dbReference>
<organism evidence="1 2">
    <name type="scientific">Artemia franciscana</name>
    <name type="common">Brine shrimp</name>
    <name type="synonym">Artemia sanfranciscana</name>
    <dbReference type="NCBI Taxonomy" id="6661"/>
    <lineage>
        <taxon>Eukaryota</taxon>
        <taxon>Metazoa</taxon>
        <taxon>Ecdysozoa</taxon>
        <taxon>Arthropoda</taxon>
        <taxon>Crustacea</taxon>
        <taxon>Branchiopoda</taxon>
        <taxon>Anostraca</taxon>
        <taxon>Artemiidae</taxon>
        <taxon>Artemia</taxon>
    </lineage>
</organism>
<evidence type="ECO:0000313" key="2">
    <source>
        <dbReference type="Proteomes" id="UP001187531"/>
    </source>
</evidence>